<feature type="transmembrane region" description="Helical" evidence="1">
    <location>
        <begin position="126"/>
        <end position="144"/>
    </location>
</feature>
<organism evidence="2 3">
    <name type="scientific">Hymenobacter tibetensis</name>
    <dbReference type="NCBI Taxonomy" id="497967"/>
    <lineage>
        <taxon>Bacteria</taxon>
        <taxon>Pseudomonadati</taxon>
        <taxon>Bacteroidota</taxon>
        <taxon>Cytophagia</taxon>
        <taxon>Cytophagales</taxon>
        <taxon>Hymenobacteraceae</taxon>
        <taxon>Hymenobacter</taxon>
    </lineage>
</organism>
<protein>
    <submittedName>
        <fullName evidence="2">Uncharacterized protein</fullName>
    </submittedName>
</protein>
<dbReference type="Proteomes" id="UP000831113">
    <property type="component" value="Chromosome"/>
</dbReference>
<keyword evidence="1" id="KW-1133">Transmembrane helix</keyword>
<accession>A0ABY4D6B6</accession>
<feature type="transmembrane region" description="Helical" evidence="1">
    <location>
        <begin position="99"/>
        <end position="120"/>
    </location>
</feature>
<sequence>MFDKIKDNLSLATVFLIVISLARLITYYQIFGVNIADYIELSEILSLLSDYLLFQFAVALIYLFIIVYVQSLFTVQLIDSLKPPKPNPNPTVPIVYKPFELPLVLGMVLLCIGGMVYVTYLGQGKVVLAGLGLLALCIFIDQGVGKIEKMFRKEDSEENAVQYNTNLRKSAFTSSVLLIFLLLNIAAGFVMAKIKMIVDMEPRVTIEYEGKLIRASTQFIHIGRVKNYTFFYNKQTGYTHAYPNSGIKRVYMR</sequence>
<evidence type="ECO:0000313" key="3">
    <source>
        <dbReference type="Proteomes" id="UP000831113"/>
    </source>
</evidence>
<name>A0ABY4D6B6_9BACT</name>
<evidence type="ECO:0000313" key="2">
    <source>
        <dbReference type="EMBL" id="UOG76766.1"/>
    </source>
</evidence>
<gene>
    <name evidence="2" type="ORF">MTX78_09225</name>
</gene>
<dbReference type="RefSeq" id="WP_243801947.1">
    <property type="nucleotide sequence ID" value="NZ_CP094669.1"/>
</dbReference>
<keyword evidence="3" id="KW-1185">Reference proteome</keyword>
<proteinExistence type="predicted"/>
<keyword evidence="1" id="KW-0812">Transmembrane</keyword>
<keyword evidence="1" id="KW-0472">Membrane</keyword>
<feature type="transmembrane region" description="Helical" evidence="1">
    <location>
        <begin position="171"/>
        <end position="192"/>
    </location>
</feature>
<evidence type="ECO:0000256" key="1">
    <source>
        <dbReference type="SAM" id="Phobius"/>
    </source>
</evidence>
<reference evidence="2 3" key="1">
    <citation type="submission" date="2022-03" db="EMBL/GenBank/DDBJ databases">
        <title>Hymenobactersp. isolated from the air.</title>
        <authorList>
            <person name="Won M."/>
            <person name="Kwon S.-W."/>
        </authorList>
    </citation>
    <scope>NUCLEOTIDE SEQUENCE [LARGE SCALE GENOMIC DNA]</scope>
    <source>
        <strain evidence="2 3">KACC 21982</strain>
    </source>
</reference>
<feature type="transmembrane region" description="Helical" evidence="1">
    <location>
        <begin position="51"/>
        <end position="78"/>
    </location>
</feature>
<dbReference type="EMBL" id="CP094669">
    <property type="protein sequence ID" value="UOG76766.1"/>
    <property type="molecule type" value="Genomic_DNA"/>
</dbReference>
<feature type="transmembrane region" description="Helical" evidence="1">
    <location>
        <begin position="12"/>
        <end position="31"/>
    </location>
</feature>